<evidence type="ECO:0000313" key="3">
    <source>
        <dbReference type="EMBL" id="NEC23465.1"/>
    </source>
</evidence>
<evidence type="ECO:0000313" key="5">
    <source>
        <dbReference type="Proteomes" id="UP000469670"/>
    </source>
</evidence>
<accession>A0A7K3SAJ6</accession>
<reference evidence="4 5" key="1">
    <citation type="submission" date="2020-01" db="EMBL/GenBank/DDBJ databases">
        <title>Insect and environment-associated Actinomycetes.</title>
        <authorList>
            <person name="Currrie C."/>
            <person name="Chevrette M."/>
            <person name="Carlson C."/>
            <person name="Stubbendieck R."/>
            <person name="Wendt-Pienkowski E."/>
        </authorList>
    </citation>
    <scope>NUCLEOTIDE SEQUENCE [LARGE SCALE GENOMIC DNA]</scope>
    <source>
        <strain evidence="4 5">SID7590</strain>
    </source>
</reference>
<comment type="caution">
    <text evidence="4">The sequence shown here is derived from an EMBL/GenBank/DDBJ whole genome shotgun (WGS) entry which is preliminary data.</text>
</comment>
<dbReference type="EMBL" id="JAAGMP010001186">
    <property type="protein sequence ID" value="NEC21793.1"/>
    <property type="molecule type" value="Genomic_DNA"/>
</dbReference>
<feature type="transmembrane region" description="Helical" evidence="1">
    <location>
        <begin position="12"/>
        <end position="32"/>
    </location>
</feature>
<organism evidence="4 5">
    <name type="scientific">Streptomyces parvus</name>
    <dbReference type="NCBI Taxonomy" id="66428"/>
    <lineage>
        <taxon>Bacteria</taxon>
        <taxon>Bacillati</taxon>
        <taxon>Actinomycetota</taxon>
        <taxon>Actinomycetes</taxon>
        <taxon>Kitasatosporales</taxon>
        <taxon>Streptomycetaceae</taxon>
        <taxon>Streptomyces</taxon>
    </lineage>
</organism>
<protein>
    <submittedName>
        <fullName evidence="4">Uncharacterized protein</fullName>
    </submittedName>
</protein>
<evidence type="ECO:0000256" key="1">
    <source>
        <dbReference type="SAM" id="Phobius"/>
    </source>
</evidence>
<evidence type="ECO:0000313" key="2">
    <source>
        <dbReference type="EMBL" id="NEC21793.1"/>
    </source>
</evidence>
<keyword evidence="1" id="KW-1133">Transmembrane helix</keyword>
<dbReference type="AlphaFoldDB" id="A0A7K3SAJ6"/>
<keyword evidence="1" id="KW-0472">Membrane</keyword>
<gene>
    <name evidence="2" type="ORF">G3I50_26630</name>
    <name evidence="3" type="ORF">G3I50_35210</name>
    <name evidence="4" type="ORF">G3I50_40855</name>
</gene>
<name>A0A7K3SAJ6_9ACTN</name>
<sequence>MPRTAPHRGRGPVIWLLTVCALGLLGFTALGIEDSRHHRALRATDQS</sequence>
<dbReference type="EMBL" id="JAAGMP010001834">
    <property type="protein sequence ID" value="NEC24555.1"/>
    <property type="molecule type" value="Genomic_DNA"/>
</dbReference>
<dbReference type="Proteomes" id="UP000469670">
    <property type="component" value="Unassembled WGS sequence"/>
</dbReference>
<evidence type="ECO:0000313" key="4">
    <source>
        <dbReference type="EMBL" id="NEC24555.1"/>
    </source>
</evidence>
<proteinExistence type="predicted"/>
<keyword evidence="1" id="KW-0812">Transmembrane</keyword>
<dbReference type="EMBL" id="JAAGMP010001559">
    <property type="protein sequence ID" value="NEC23465.1"/>
    <property type="molecule type" value="Genomic_DNA"/>
</dbReference>
<dbReference type="RefSeq" id="WP_164206098.1">
    <property type="nucleotide sequence ID" value="NZ_JAAGMP010001186.1"/>
</dbReference>